<dbReference type="PRINTS" id="PR01438">
    <property type="entry name" value="UNVRSLSTRESS"/>
</dbReference>
<keyword evidence="4" id="KW-1185">Reference proteome</keyword>
<dbReference type="PANTHER" id="PTHR46553">
    <property type="entry name" value="ADENINE NUCLEOTIDE ALPHA HYDROLASES-LIKE SUPERFAMILY PROTEIN"/>
    <property type="match status" value="1"/>
</dbReference>
<gene>
    <name evidence="3" type="ORF">GCM10012280_64280</name>
</gene>
<evidence type="ECO:0000259" key="2">
    <source>
        <dbReference type="Pfam" id="PF00582"/>
    </source>
</evidence>
<dbReference type="Gene3D" id="3.40.50.620">
    <property type="entry name" value="HUPs"/>
    <property type="match status" value="2"/>
</dbReference>
<name>A0A917ZWD6_9ACTN</name>
<evidence type="ECO:0000313" key="3">
    <source>
        <dbReference type="EMBL" id="GGO98955.1"/>
    </source>
</evidence>
<reference evidence="3" key="2">
    <citation type="submission" date="2020-09" db="EMBL/GenBank/DDBJ databases">
        <authorList>
            <person name="Sun Q."/>
            <person name="Zhou Y."/>
        </authorList>
    </citation>
    <scope>NUCLEOTIDE SEQUENCE</scope>
    <source>
        <strain evidence="3">CGMCC 4.7201</strain>
    </source>
</reference>
<reference evidence="3" key="1">
    <citation type="journal article" date="2014" name="Int. J. Syst. Evol. Microbiol.">
        <title>Complete genome sequence of Corynebacterium casei LMG S-19264T (=DSM 44701T), isolated from a smear-ripened cheese.</title>
        <authorList>
            <consortium name="US DOE Joint Genome Institute (JGI-PGF)"/>
            <person name="Walter F."/>
            <person name="Albersmeier A."/>
            <person name="Kalinowski J."/>
            <person name="Ruckert C."/>
        </authorList>
    </citation>
    <scope>NUCLEOTIDE SEQUENCE</scope>
    <source>
        <strain evidence="3">CGMCC 4.7201</strain>
    </source>
</reference>
<organism evidence="3 4">
    <name type="scientific">Wenjunlia tyrosinilytica</name>
    <dbReference type="NCBI Taxonomy" id="1544741"/>
    <lineage>
        <taxon>Bacteria</taxon>
        <taxon>Bacillati</taxon>
        <taxon>Actinomycetota</taxon>
        <taxon>Actinomycetes</taxon>
        <taxon>Kitasatosporales</taxon>
        <taxon>Streptomycetaceae</taxon>
        <taxon>Wenjunlia</taxon>
    </lineage>
</organism>
<dbReference type="SUPFAM" id="SSF52402">
    <property type="entry name" value="Adenine nucleotide alpha hydrolases-like"/>
    <property type="match status" value="2"/>
</dbReference>
<evidence type="ECO:0000313" key="4">
    <source>
        <dbReference type="Proteomes" id="UP000641932"/>
    </source>
</evidence>
<evidence type="ECO:0000256" key="1">
    <source>
        <dbReference type="ARBA" id="ARBA00008791"/>
    </source>
</evidence>
<dbReference type="EMBL" id="BMMS01000041">
    <property type="protein sequence ID" value="GGO98955.1"/>
    <property type="molecule type" value="Genomic_DNA"/>
</dbReference>
<dbReference type="Pfam" id="PF00582">
    <property type="entry name" value="Usp"/>
    <property type="match status" value="2"/>
</dbReference>
<dbReference type="RefSeq" id="WP_189135368.1">
    <property type="nucleotide sequence ID" value="NZ_BMMS01000041.1"/>
</dbReference>
<comment type="similarity">
    <text evidence="1">Belongs to the universal stress protein A family.</text>
</comment>
<accession>A0A917ZWD6</accession>
<feature type="domain" description="UspA" evidence="2">
    <location>
        <begin position="160"/>
        <end position="299"/>
    </location>
</feature>
<dbReference type="InterPro" id="IPR014729">
    <property type="entry name" value="Rossmann-like_a/b/a_fold"/>
</dbReference>
<comment type="caution">
    <text evidence="3">The sequence shown here is derived from an EMBL/GenBank/DDBJ whole genome shotgun (WGS) entry which is preliminary data.</text>
</comment>
<proteinExistence type="inferred from homology"/>
<dbReference type="Proteomes" id="UP000641932">
    <property type="component" value="Unassembled WGS sequence"/>
</dbReference>
<protein>
    <submittedName>
        <fullName evidence="3">Stress-inducible protein</fullName>
    </submittedName>
</protein>
<dbReference type="AlphaFoldDB" id="A0A917ZWD6"/>
<dbReference type="InterPro" id="IPR006015">
    <property type="entry name" value="Universal_stress_UspA"/>
</dbReference>
<dbReference type="PANTHER" id="PTHR46553:SF3">
    <property type="entry name" value="ADENINE NUCLEOTIDE ALPHA HYDROLASES-LIKE SUPERFAMILY PROTEIN"/>
    <property type="match status" value="1"/>
</dbReference>
<dbReference type="InterPro" id="IPR006016">
    <property type="entry name" value="UspA"/>
</dbReference>
<feature type="domain" description="UspA" evidence="2">
    <location>
        <begin position="5"/>
        <end position="137"/>
    </location>
</feature>
<sequence>MTQGPITVGVDGSDESLSAADWAAREALRRSLPVRLVHGWEWQPSAEPSLPPGDPQHHWAQRVLSGAAETLMARYPGLEVSTEASDETAVPALLEACGEAELLVLGSRGLAGLAGFLIGSVGLSVIARTGLPVVMVRAEATEDKEHLPDTAGRPSTATGFRDVVLGLDVDHPCEPVIRFAFEAAVLRRAPLRVVHTWNFPAAYRYMAGVMTPEIMAELETRAKWGVTAALTPWRERFPDVKVEEQVELGPAPEHLVRTAADACLLVVGRRTRRPSVGTRIGPVAHAALHHAGCPVAVVPHD</sequence>